<organism evidence="2 3">
    <name type="scientific">Didymella exigua CBS 183.55</name>
    <dbReference type="NCBI Taxonomy" id="1150837"/>
    <lineage>
        <taxon>Eukaryota</taxon>
        <taxon>Fungi</taxon>
        <taxon>Dikarya</taxon>
        <taxon>Ascomycota</taxon>
        <taxon>Pezizomycotina</taxon>
        <taxon>Dothideomycetes</taxon>
        <taxon>Pleosporomycetidae</taxon>
        <taxon>Pleosporales</taxon>
        <taxon>Pleosporineae</taxon>
        <taxon>Didymellaceae</taxon>
        <taxon>Didymella</taxon>
    </lineage>
</organism>
<gene>
    <name evidence="2" type="ORF">M421DRAFT_102624</name>
</gene>
<feature type="region of interest" description="Disordered" evidence="1">
    <location>
        <begin position="44"/>
        <end position="97"/>
    </location>
</feature>
<dbReference type="AlphaFoldDB" id="A0A6A5RIL0"/>
<keyword evidence="3" id="KW-1185">Reference proteome</keyword>
<dbReference type="GeneID" id="54344451"/>
<sequence>MISTRAASSRALSCAPRRVKCPTARRQYGTDYEQRTKEILKTSSRLTCASSSNASLATGSSSASSSTSNSSDLKPGHRHEAAYASDVPKPVEDRHGDTVNKHSIAARRNQEMVRVGKFSGQEFDNHELKHTPGKPGGDFEKKN</sequence>
<proteinExistence type="predicted"/>
<evidence type="ECO:0000313" key="3">
    <source>
        <dbReference type="Proteomes" id="UP000800082"/>
    </source>
</evidence>
<dbReference type="OrthoDB" id="5418632at2759"/>
<feature type="compositionally biased region" description="Low complexity" evidence="1">
    <location>
        <begin position="49"/>
        <end position="71"/>
    </location>
</feature>
<name>A0A6A5RIL0_9PLEO</name>
<feature type="region of interest" description="Disordered" evidence="1">
    <location>
        <begin position="118"/>
        <end position="143"/>
    </location>
</feature>
<evidence type="ECO:0000256" key="1">
    <source>
        <dbReference type="SAM" id="MobiDB-lite"/>
    </source>
</evidence>
<dbReference type="EMBL" id="ML978978">
    <property type="protein sequence ID" value="KAF1926286.1"/>
    <property type="molecule type" value="Genomic_DNA"/>
</dbReference>
<reference evidence="2" key="1">
    <citation type="journal article" date="2020" name="Stud. Mycol.">
        <title>101 Dothideomycetes genomes: a test case for predicting lifestyles and emergence of pathogens.</title>
        <authorList>
            <person name="Haridas S."/>
            <person name="Albert R."/>
            <person name="Binder M."/>
            <person name="Bloem J."/>
            <person name="Labutti K."/>
            <person name="Salamov A."/>
            <person name="Andreopoulos B."/>
            <person name="Baker S."/>
            <person name="Barry K."/>
            <person name="Bills G."/>
            <person name="Bluhm B."/>
            <person name="Cannon C."/>
            <person name="Castanera R."/>
            <person name="Culley D."/>
            <person name="Daum C."/>
            <person name="Ezra D."/>
            <person name="Gonzalez J."/>
            <person name="Henrissat B."/>
            <person name="Kuo A."/>
            <person name="Liang C."/>
            <person name="Lipzen A."/>
            <person name="Lutzoni F."/>
            <person name="Magnuson J."/>
            <person name="Mondo S."/>
            <person name="Nolan M."/>
            <person name="Ohm R."/>
            <person name="Pangilinan J."/>
            <person name="Park H.-J."/>
            <person name="Ramirez L."/>
            <person name="Alfaro M."/>
            <person name="Sun H."/>
            <person name="Tritt A."/>
            <person name="Yoshinaga Y."/>
            <person name="Zwiers L.-H."/>
            <person name="Turgeon B."/>
            <person name="Goodwin S."/>
            <person name="Spatafora J."/>
            <person name="Crous P."/>
            <person name="Grigoriev I."/>
        </authorList>
    </citation>
    <scope>NUCLEOTIDE SEQUENCE</scope>
    <source>
        <strain evidence="2">CBS 183.55</strain>
    </source>
</reference>
<evidence type="ECO:0000313" key="2">
    <source>
        <dbReference type="EMBL" id="KAF1926286.1"/>
    </source>
</evidence>
<accession>A0A6A5RIL0</accession>
<dbReference type="Proteomes" id="UP000800082">
    <property type="component" value="Unassembled WGS sequence"/>
</dbReference>
<protein>
    <submittedName>
        <fullName evidence="2">Uncharacterized protein</fullName>
    </submittedName>
</protein>
<dbReference type="RefSeq" id="XP_033446538.1">
    <property type="nucleotide sequence ID" value="XM_033586805.1"/>
</dbReference>